<organism evidence="1 2">
    <name type="scientific">Pinibacter soli</name>
    <dbReference type="NCBI Taxonomy" id="3044211"/>
    <lineage>
        <taxon>Bacteria</taxon>
        <taxon>Pseudomonadati</taxon>
        <taxon>Bacteroidota</taxon>
        <taxon>Chitinophagia</taxon>
        <taxon>Chitinophagales</taxon>
        <taxon>Chitinophagaceae</taxon>
        <taxon>Pinibacter</taxon>
    </lineage>
</organism>
<evidence type="ECO:0008006" key="3">
    <source>
        <dbReference type="Google" id="ProtNLM"/>
    </source>
</evidence>
<reference evidence="1 2" key="1">
    <citation type="submission" date="2023-05" db="EMBL/GenBank/DDBJ databases">
        <title>Genome sequence of Pinibacter sp. MAH-24.</title>
        <authorList>
            <person name="Huq M.A."/>
        </authorList>
    </citation>
    <scope>NUCLEOTIDE SEQUENCE [LARGE SCALE GENOMIC DNA]</scope>
    <source>
        <strain evidence="1 2">MAH-24</strain>
    </source>
</reference>
<protein>
    <recommendedName>
        <fullName evidence="3">Baseplate J-like protein</fullName>
    </recommendedName>
</protein>
<accession>A0ABT6RB29</accession>
<proteinExistence type="predicted"/>
<dbReference type="EMBL" id="JASBRG010000005">
    <property type="protein sequence ID" value="MDI3319779.1"/>
    <property type="molecule type" value="Genomic_DNA"/>
</dbReference>
<comment type="caution">
    <text evidence="1">The sequence shown here is derived from an EMBL/GenBank/DDBJ whole genome shotgun (WGS) entry which is preliminary data.</text>
</comment>
<dbReference type="RefSeq" id="WP_282333881.1">
    <property type="nucleotide sequence ID" value="NZ_JASBRG010000005.1"/>
</dbReference>
<name>A0ABT6RB29_9BACT</name>
<sequence>MPCNDKNPLTREGTSIVNRVLAALSTTFAKVDERNSADLILFAKRYAARLNYYKEDNTIDGDWQSLMGADVSVPLATLTRISVEEVSNYKRRIYKQIVLAGSDADAKTEFKFLFDLVFSVVKMVDQQFQLLPVEFEFKSILLDVITNKLQQPLANIEKNFNDFKAVSLLDYTTLQLDSDSPIVITSEENFSRATDMSSYWQTAVPDIDITLPAVGPAKDIIVYIINHNLFNAQIELLFNGISSVVNRANDLFTQTMEDYPEHTPHFALFIAFIKIYLHAQEELNSYTQRHLDFYYKEVLRLSNKAPETDAAHVLFELQKPVSQDRLVKGTLLKGGKDITGKEISYELLDDIVINKATVAKIYSTQIMRGAKDLLKASPVANSDDGQGAKITSADNSWYTYGDVRKIQNAQTGFAIASNIFYLNEGTRTITITINFSTPIPVLLFLNLNCFTAQFTGKKKWEQLTAFTVNTNAAGSQLIFTMHLTPDDPAVVPYAEKIHAQNMNVELPVLEIYLNQDIANSIPYTLICNREISSINVSVSVNGVKDLMLSNDNGTIDASKPFKPFGDFPATTAGFYVGNKEITQKHLSELDIITSWKSPGGGPSLTGKANYLRQNSFDTDVFSASKNASAISISFSGSNGAFTPAVIDFTKNEKITATTLEGFFKVSLNENTYSLAQHLANVSAAISGGTSLVWDSSSSSYKIKVATTPVPTEVILNSVSVNYTAFSTIVFDAIASADNDLFFHLGSFGFARVNNALVDASAETEKTEPITLLQDIANEGELFVGLENANADTVVTLLFQVAEGSSNPLLDMEQLGWYYLADNNNWKVFKKENIIDTTNNFTQSGVVTLTLPKDCSTHNTLLENGLAWIKITAHPFTDAVCKMVLIQAQAAKVQLVQNDTTGIEFRQLLPAGTISKLVNSDGSFKKIAQPFDSFDGRVRETDEHFYVRVSERLRHKQRGITIWDYEHIVLEKFEKIFKVKCINHAGFYSEKGVDVFCENYAGHVSVITVPNQRNNTNVNPLRPYTPIGLLNNINDYLKTIISPFVKLHVKNPQFEEIQLDFKVTFYEHMDPAFYMGLLNDEIEKFLCPWAFDDDVEVSFGGKIYKSELINFIEERPYVDFVTCVKMYQFINRTDPPVDVEVAVGSTARSILVSYYDEVNNIKHKIVSPAICTC</sequence>
<dbReference type="Proteomes" id="UP001226434">
    <property type="component" value="Unassembled WGS sequence"/>
</dbReference>
<evidence type="ECO:0000313" key="1">
    <source>
        <dbReference type="EMBL" id="MDI3319779.1"/>
    </source>
</evidence>
<evidence type="ECO:0000313" key="2">
    <source>
        <dbReference type="Proteomes" id="UP001226434"/>
    </source>
</evidence>
<keyword evidence="2" id="KW-1185">Reference proteome</keyword>
<gene>
    <name evidence="1" type="ORF">QJ048_08345</name>
</gene>